<feature type="compositionally biased region" description="Basic and acidic residues" evidence="2">
    <location>
        <begin position="427"/>
        <end position="440"/>
    </location>
</feature>
<evidence type="ECO:0000256" key="2">
    <source>
        <dbReference type="SAM" id="MobiDB-lite"/>
    </source>
</evidence>
<dbReference type="OrthoDB" id="342018at2759"/>
<dbReference type="GeneID" id="39977167"/>
<feature type="region of interest" description="Disordered" evidence="2">
    <location>
        <begin position="266"/>
        <end position="290"/>
    </location>
</feature>
<dbReference type="Proteomes" id="UP000186176">
    <property type="component" value="Unassembled WGS sequence"/>
</dbReference>
<protein>
    <submittedName>
        <fullName evidence="4">Uncharacterized protein</fullName>
    </submittedName>
</protein>
<feature type="coiled-coil region" evidence="1">
    <location>
        <begin position="461"/>
        <end position="498"/>
    </location>
</feature>
<feature type="signal peptide" evidence="3">
    <location>
        <begin position="1"/>
        <end position="29"/>
    </location>
</feature>
<evidence type="ECO:0000256" key="1">
    <source>
        <dbReference type="SAM" id="Coils"/>
    </source>
</evidence>
<evidence type="ECO:0000313" key="4">
    <source>
        <dbReference type="EMBL" id="OII74821.1"/>
    </source>
</evidence>
<name>A0A1J4MPM2_9CRYT</name>
<reference evidence="4 5" key="1">
    <citation type="submission" date="2016-10" db="EMBL/GenBank/DDBJ databases">
        <title>Reductive evolution of mitochondrial metabolism and differential evolution of invasion-related proteins in Cryptosporidium.</title>
        <authorList>
            <person name="Liu S."/>
            <person name="Roellig D.M."/>
            <person name="Guo Y."/>
            <person name="Li N."/>
            <person name="Frace M.A."/>
            <person name="Tang K."/>
            <person name="Zhang L."/>
            <person name="Feng Y."/>
            <person name="Xiao L."/>
        </authorList>
    </citation>
    <scope>NUCLEOTIDE SEQUENCE [LARGE SCALE GENOMIC DNA]</scope>
    <source>
        <strain evidence="4">39726</strain>
    </source>
</reference>
<organism evidence="4 5">
    <name type="scientific">Cryptosporidium ubiquitum</name>
    <dbReference type="NCBI Taxonomy" id="857276"/>
    <lineage>
        <taxon>Eukaryota</taxon>
        <taxon>Sar</taxon>
        <taxon>Alveolata</taxon>
        <taxon>Apicomplexa</taxon>
        <taxon>Conoidasida</taxon>
        <taxon>Coccidia</taxon>
        <taxon>Eucoccidiorida</taxon>
        <taxon>Eimeriorina</taxon>
        <taxon>Cryptosporidiidae</taxon>
        <taxon>Cryptosporidium</taxon>
    </lineage>
</organism>
<proteinExistence type="predicted"/>
<feature type="compositionally biased region" description="Polar residues" evidence="2">
    <location>
        <begin position="393"/>
        <end position="413"/>
    </location>
</feature>
<feature type="region of interest" description="Disordered" evidence="2">
    <location>
        <begin position="393"/>
        <end position="453"/>
    </location>
</feature>
<keyword evidence="1" id="KW-0175">Coiled coil</keyword>
<sequence>MICILFKFSKFAVFVFSALLILLKNNVNAIDQLDLILCGRKGNQYYVTSTPFITQGAYLYADLLIKAIEAPWPVKKNGAPYTHEEFKLEIVRKVILTSPSRLRCEISKVIPPKDSVWIDIMGKMNKYPRPLRIINDVRFSVFLCGPDMLDSPILIKFIEKVNRKYGYNFNPFSDKVINAALKMHGVPDSTVKRKIALSEKKNSPTVAQEKEKTPTQKIVYGMPPIKSSLEHSRLDEKSLSIENKLAKNQKPSLILSESEFDDIKDEKSFESDYSKTPPFPEEEQKQSSLQQPIFVPEVSNELPETLLVAAGANAYPQLSLKMPNISDIRVSQINKSKKYALNLNYEPSASTEDYEALKNETFSNLENNHKLHEDIGDIDISKKLDQDEEINIGNFTEPQTEVQYQVSSPTFGPNSIEEPELQIENKQLPKSDSEDQKPEYSSKGTIGPPPDHKPLEILVPFHEYSEGNTELEEDARNYKEQEEIANKIEANFENEDSEEDEDFEEEYDEEYEFASEDEYNQYLDYRNQNLNNNKVDSRNSNQSKETKILNAKYPLGKKGKSQKALLQDVSSVFTDLLNAVKSNKISEKNVAFGIPAINLKLNTRSKAIVFGDRVIKKWKAENIDGVLKSIPIFHQGSFDELPYNTKDSILTSNSTKESTYIEVDFNSAIRSHDENEGGYIWIQRNLIATRTTSGFQDVLIKAALKGLETLTSVQCSSILSMPISSTEVEECISAYFGSIYFGQNKVYGAMTENDEEKSISGFEISKAFITPQQVTFKEEKSPTPKELDEADLLIRSHLKLSAGNRKEKRDDEEETSDFDMADKLIRKNLGMMPSSARPNILVNKTTSYDLGFAKDRKSQFSENSQEFSDELSEEASTTPPVIANATNTKHIPIKFSDLDLNKNQKPATQKLFDWSSLKNLTKNGIEDDFSEADISQLALKENDANGIEKADNQDRRIPDEYIDPEFIEKALEKLAINATETYKRISSEFKMPTSDLETTMNSYYEFLNTVELWTAIAGEALIFTGGKMKAFYVSKSKKLSYFYSREEFYVYQAILNYSSSLIASMNSFGNLRKNLEEIKELLRKSFTTTLSYKHIKDLSDQFYFNLEQFNYSFGHHIQLFCGGLPVNECLGTMRNDFYRRNEKFSNFIARNGSLKRAVHQILEMFGIKVSTKDYLSIHGGTRDDVNRYLAIKGYISNQVPIFTEKFSRKLLKEQLSIDRKHATHAIKVLLDKHGLISKTSSCGDVKWESKDKNSAPLVEKI</sequence>
<keyword evidence="5" id="KW-1185">Reference proteome</keyword>
<gene>
    <name evidence="4" type="ORF">cubi_00374</name>
</gene>
<dbReference type="VEuPathDB" id="CryptoDB:cubi_00374"/>
<dbReference type="EMBL" id="LRBP01000009">
    <property type="protein sequence ID" value="OII74821.1"/>
    <property type="molecule type" value="Genomic_DNA"/>
</dbReference>
<keyword evidence="3" id="KW-0732">Signal</keyword>
<accession>A0A1J4MPM2</accession>
<evidence type="ECO:0000256" key="3">
    <source>
        <dbReference type="SAM" id="SignalP"/>
    </source>
</evidence>
<dbReference type="AlphaFoldDB" id="A0A1J4MPM2"/>
<evidence type="ECO:0000313" key="5">
    <source>
        <dbReference type="Proteomes" id="UP000186176"/>
    </source>
</evidence>
<feature type="chain" id="PRO_5012859710" evidence="3">
    <location>
        <begin position="30"/>
        <end position="1261"/>
    </location>
</feature>
<dbReference type="RefSeq" id="XP_028875967.1">
    <property type="nucleotide sequence ID" value="XM_029017388.1"/>
</dbReference>
<comment type="caution">
    <text evidence="4">The sequence shown here is derived from an EMBL/GenBank/DDBJ whole genome shotgun (WGS) entry which is preliminary data.</text>
</comment>